<feature type="domain" description="MacB-like periplasmic core" evidence="9">
    <location>
        <begin position="21"/>
        <end position="249"/>
    </location>
</feature>
<evidence type="ECO:0000256" key="5">
    <source>
        <dbReference type="ARBA" id="ARBA00023136"/>
    </source>
</evidence>
<evidence type="ECO:0000259" key="9">
    <source>
        <dbReference type="Pfam" id="PF12704"/>
    </source>
</evidence>
<dbReference type="Pfam" id="PF12704">
    <property type="entry name" value="MacB_PCD"/>
    <property type="match status" value="1"/>
</dbReference>
<comment type="caution">
    <text evidence="10">The sequence shown here is derived from an EMBL/GenBank/DDBJ whole genome shotgun (WGS) entry which is preliminary data.</text>
</comment>
<evidence type="ECO:0000256" key="1">
    <source>
        <dbReference type="ARBA" id="ARBA00004651"/>
    </source>
</evidence>
<evidence type="ECO:0000256" key="4">
    <source>
        <dbReference type="ARBA" id="ARBA00022989"/>
    </source>
</evidence>
<dbReference type="RefSeq" id="WP_284350747.1">
    <property type="nucleotide sequence ID" value="NZ_BRXS01000004.1"/>
</dbReference>
<dbReference type="InterPro" id="IPR050250">
    <property type="entry name" value="Macrolide_Exporter_MacB"/>
</dbReference>
<feature type="transmembrane region" description="Helical" evidence="7">
    <location>
        <begin position="336"/>
        <end position="366"/>
    </location>
</feature>
<feature type="domain" description="ABC3 transporter permease C-terminal" evidence="8">
    <location>
        <begin position="294"/>
        <end position="407"/>
    </location>
</feature>
<evidence type="ECO:0000256" key="7">
    <source>
        <dbReference type="SAM" id="Phobius"/>
    </source>
</evidence>
<reference evidence="10" key="1">
    <citation type="submission" date="2022-08" db="EMBL/GenBank/DDBJ databases">
        <title>Draft genome sequencing of Roseisolibacter agri AW1220.</title>
        <authorList>
            <person name="Tobiishi Y."/>
            <person name="Tonouchi A."/>
        </authorList>
    </citation>
    <scope>NUCLEOTIDE SEQUENCE</scope>
    <source>
        <strain evidence="10">AW1220</strain>
    </source>
</reference>
<keyword evidence="3 7" id="KW-0812">Transmembrane</keyword>
<dbReference type="GO" id="GO:0022857">
    <property type="term" value="F:transmembrane transporter activity"/>
    <property type="evidence" value="ECO:0007669"/>
    <property type="project" value="TreeGrafter"/>
</dbReference>
<dbReference type="PANTHER" id="PTHR30572:SF4">
    <property type="entry name" value="ABC TRANSPORTER PERMEASE YTRF"/>
    <property type="match status" value="1"/>
</dbReference>
<comment type="subcellular location">
    <subcellularLocation>
        <location evidence="1">Cell membrane</location>
        <topology evidence="1">Multi-pass membrane protein</topology>
    </subcellularLocation>
</comment>
<dbReference type="InterPro" id="IPR003838">
    <property type="entry name" value="ABC3_permease_C"/>
</dbReference>
<gene>
    <name evidence="10" type="ORF">rosag_28020</name>
</gene>
<feature type="transmembrane region" description="Helical" evidence="7">
    <location>
        <begin position="378"/>
        <end position="399"/>
    </location>
</feature>
<accession>A0AA37Q4P6</accession>
<keyword evidence="5 7" id="KW-0472">Membrane</keyword>
<organism evidence="10 11">
    <name type="scientific">Roseisolibacter agri</name>
    <dbReference type="NCBI Taxonomy" id="2014610"/>
    <lineage>
        <taxon>Bacteria</taxon>
        <taxon>Pseudomonadati</taxon>
        <taxon>Gemmatimonadota</taxon>
        <taxon>Gemmatimonadia</taxon>
        <taxon>Gemmatimonadales</taxon>
        <taxon>Gemmatimonadaceae</taxon>
        <taxon>Roseisolibacter</taxon>
    </lineage>
</organism>
<name>A0AA37Q4P6_9BACT</name>
<feature type="transmembrane region" description="Helical" evidence="7">
    <location>
        <begin position="287"/>
        <end position="315"/>
    </location>
</feature>
<evidence type="ECO:0000313" key="10">
    <source>
        <dbReference type="EMBL" id="GLC26289.1"/>
    </source>
</evidence>
<dbReference type="AlphaFoldDB" id="A0AA37Q4P6"/>
<comment type="similarity">
    <text evidence="6">Belongs to the ABC-4 integral membrane protein family.</text>
</comment>
<proteinExistence type="inferred from homology"/>
<feature type="transmembrane region" description="Helical" evidence="7">
    <location>
        <begin position="21"/>
        <end position="42"/>
    </location>
</feature>
<evidence type="ECO:0000256" key="3">
    <source>
        <dbReference type="ARBA" id="ARBA00022692"/>
    </source>
</evidence>
<keyword evidence="2" id="KW-1003">Cell membrane</keyword>
<dbReference type="InterPro" id="IPR025857">
    <property type="entry name" value="MacB_PCD"/>
</dbReference>
<keyword evidence="4 7" id="KW-1133">Transmembrane helix</keyword>
<evidence type="ECO:0000259" key="8">
    <source>
        <dbReference type="Pfam" id="PF02687"/>
    </source>
</evidence>
<evidence type="ECO:0000256" key="2">
    <source>
        <dbReference type="ARBA" id="ARBA00022475"/>
    </source>
</evidence>
<dbReference type="PANTHER" id="PTHR30572">
    <property type="entry name" value="MEMBRANE COMPONENT OF TRANSPORTER-RELATED"/>
    <property type="match status" value="1"/>
</dbReference>
<protein>
    <submittedName>
        <fullName evidence="10">ABC transporter permease</fullName>
    </submittedName>
</protein>
<dbReference type="GO" id="GO:0005886">
    <property type="term" value="C:plasma membrane"/>
    <property type="evidence" value="ECO:0007669"/>
    <property type="project" value="UniProtKB-SubCell"/>
</dbReference>
<dbReference type="Proteomes" id="UP001161325">
    <property type="component" value="Unassembled WGS sequence"/>
</dbReference>
<dbReference type="EMBL" id="BRXS01000004">
    <property type="protein sequence ID" value="GLC26289.1"/>
    <property type="molecule type" value="Genomic_DNA"/>
</dbReference>
<sequence length="414" mass="45026">MPVLEAIRLALTQLRVQKLKSFFTLLGVTIGVMFLIAVVSVVNGMAQYVEQDFAGKFLGVNTFSLRKTPDINMGEMTEAQWRALQRRPPITVEDAYAVRDALPAGARWAIQDLRWVNPTTRYVAGGPQVVAQAVTTDLFRIKDLVVSRGRIFNEQEAAIGAPVVIIGESVAAEYFPGLDPIGRELLIERVPFQVIGILEKQGSVFGLNLDRQVFGPFLSPMRRITHARVNLYGVVVQGQNAAEQAVLQEIVRETMRRRHKLRPGAKDDFALESSQSALTQWMSIKKYLVLAGIVLPAIGLVVGAIVIMNIMLVAVAERTREIGVRKSLGARRRDILAQFLAESTTLSVLGAALGVALGIGLARLVAMTTPLPTGIAMWSVWVSVGLGAGVGVLAGVYPASRAARLDPIMALRQE</sequence>
<keyword evidence="11" id="KW-1185">Reference proteome</keyword>
<dbReference type="Pfam" id="PF02687">
    <property type="entry name" value="FtsX"/>
    <property type="match status" value="1"/>
</dbReference>
<evidence type="ECO:0000256" key="6">
    <source>
        <dbReference type="ARBA" id="ARBA00038076"/>
    </source>
</evidence>
<evidence type="ECO:0000313" key="11">
    <source>
        <dbReference type="Proteomes" id="UP001161325"/>
    </source>
</evidence>